<evidence type="ECO:0000313" key="1">
    <source>
        <dbReference type="EMBL" id="ULU03337.1"/>
    </source>
</evidence>
<dbReference type="Proteomes" id="UP000827892">
    <property type="component" value="Chromosome III"/>
</dbReference>
<name>A0AAE9DFJ6_CAEBR</name>
<proteinExistence type="predicted"/>
<reference evidence="1 2" key="1">
    <citation type="submission" date="2022-05" db="EMBL/GenBank/DDBJ databases">
        <title>Chromosome-level reference genomes for two strains of Caenorhabditis briggsae: an improved platform for comparative genomics.</title>
        <authorList>
            <person name="Stevens L."/>
            <person name="Andersen E.C."/>
        </authorList>
    </citation>
    <scope>NUCLEOTIDE SEQUENCE [LARGE SCALE GENOMIC DNA]</scope>
    <source>
        <strain evidence="1">QX1410_ONT</strain>
        <tissue evidence="1">Whole-organism</tissue>
    </source>
</reference>
<organism evidence="1 2">
    <name type="scientific">Caenorhabditis briggsae</name>
    <dbReference type="NCBI Taxonomy" id="6238"/>
    <lineage>
        <taxon>Eukaryota</taxon>
        <taxon>Metazoa</taxon>
        <taxon>Ecdysozoa</taxon>
        <taxon>Nematoda</taxon>
        <taxon>Chromadorea</taxon>
        <taxon>Rhabditida</taxon>
        <taxon>Rhabditina</taxon>
        <taxon>Rhabditomorpha</taxon>
        <taxon>Rhabditoidea</taxon>
        <taxon>Rhabditidae</taxon>
        <taxon>Peloderinae</taxon>
        <taxon>Caenorhabditis</taxon>
    </lineage>
</organism>
<accession>A0AAE9DFJ6</accession>
<evidence type="ECO:0000313" key="2">
    <source>
        <dbReference type="Proteomes" id="UP000827892"/>
    </source>
</evidence>
<dbReference type="EMBL" id="CP090893">
    <property type="protein sequence ID" value="ULU03337.1"/>
    <property type="molecule type" value="Genomic_DNA"/>
</dbReference>
<protein>
    <submittedName>
        <fullName evidence="1">Uncharacterized protein</fullName>
    </submittedName>
</protein>
<sequence>MASPEYTQLSRSENFQDSESLNLLRSLQQNFPINELSNEQWNLMEIVIDKTKSIPINQIVTYRLCERVEFCSENGVFVLVSRYIEINPFDRRLRPKKTVQVLPAMYPIEMYLKNNDSVLKF</sequence>
<dbReference type="AlphaFoldDB" id="A0AAE9DFJ6"/>
<gene>
    <name evidence="1" type="ORF">L3Y34_002718</name>
</gene>